<comment type="caution">
    <text evidence="6">The sequence shown here is derived from an EMBL/GenBank/DDBJ whole genome shotgun (WGS) entry which is preliminary data.</text>
</comment>
<name>A0A7X3CTT7_9BACL</name>
<dbReference type="GO" id="GO:0005829">
    <property type="term" value="C:cytosol"/>
    <property type="evidence" value="ECO:0007669"/>
    <property type="project" value="TreeGrafter"/>
</dbReference>
<feature type="domain" description="Thioredoxin" evidence="5">
    <location>
        <begin position="39"/>
        <end position="160"/>
    </location>
</feature>
<comment type="similarity">
    <text evidence="1">Belongs to the thioredoxin family.</text>
</comment>
<keyword evidence="3" id="KW-0676">Redox-active center</keyword>
<dbReference type="RefSeq" id="WP_127606064.1">
    <property type="nucleotide sequence ID" value="NZ_JARTHJ010000391.1"/>
</dbReference>
<protein>
    <submittedName>
        <fullName evidence="6">Thioredoxin</fullName>
    </submittedName>
</protein>
<keyword evidence="4" id="KW-0472">Membrane</keyword>
<keyword evidence="2" id="KW-1015">Disulfide bond</keyword>
<dbReference type="AlphaFoldDB" id="A0A7X3CTT7"/>
<dbReference type="CDD" id="cd02947">
    <property type="entry name" value="TRX_family"/>
    <property type="match status" value="1"/>
</dbReference>
<evidence type="ECO:0000313" key="6">
    <source>
        <dbReference type="EMBL" id="MUG71379.1"/>
    </source>
</evidence>
<keyword evidence="4" id="KW-0812">Transmembrane</keyword>
<evidence type="ECO:0000256" key="4">
    <source>
        <dbReference type="SAM" id="Phobius"/>
    </source>
</evidence>
<dbReference type="InterPro" id="IPR013766">
    <property type="entry name" value="Thioredoxin_domain"/>
</dbReference>
<feature type="transmembrane region" description="Helical" evidence="4">
    <location>
        <begin position="6"/>
        <end position="22"/>
    </location>
</feature>
<keyword evidence="7" id="KW-1185">Reference proteome</keyword>
<reference evidence="6 7" key="1">
    <citation type="submission" date="2019-11" db="EMBL/GenBank/DDBJ databases">
        <title>Draft genome sequences of five Paenibacillus species of dairy origin.</title>
        <authorList>
            <person name="Olajide A.M."/>
            <person name="Chen S."/>
            <person name="Lapointe G."/>
        </authorList>
    </citation>
    <scope>NUCLEOTIDE SEQUENCE [LARGE SCALE GENOMIC DNA]</scope>
    <source>
        <strain evidence="6 7">2CS3</strain>
    </source>
</reference>
<dbReference type="Gene3D" id="3.40.30.10">
    <property type="entry name" value="Glutaredoxin"/>
    <property type="match status" value="1"/>
</dbReference>
<dbReference type="PROSITE" id="PS51352">
    <property type="entry name" value="THIOREDOXIN_2"/>
    <property type="match status" value="1"/>
</dbReference>
<proteinExistence type="inferred from homology"/>
<evidence type="ECO:0000256" key="1">
    <source>
        <dbReference type="ARBA" id="ARBA00008987"/>
    </source>
</evidence>
<dbReference type="SUPFAM" id="SSF52833">
    <property type="entry name" value="Thioredoxin-like"/>
    <property type="match status" value="1"/>
</dbReference>
<dbReference type="PANTHER" id="PTHR45663:SF11">
    <property type="entry name" value="GEO12009P1"/>
    <property type="match status" value="1"/>
</dbReference>
<evidence type="ECO:0000256" key="2">
    <source>
        <dbReference type="ARBA" id="ARBA00023157"/>
    </source>
</evidence>
<evidence type="ECO:0000259" key="5">
    <source>
        <dbReference type="PROSITE" id="PS51352"/>
    </source>
</evidence>
<dbReference type="InterPro" id="IPR036249">
    <property type="entry name" value="Thioredoxin-like_sf"/>
</dbReference>
<organism evidence="6 7">
    <name type="scientific">Paenibacillus validus</name>
    <dbReference type="NCBI Taxonomy" id="44253"/>
    <lineage>
        <taxon>Bacteria</taxon>
        <taxon>Bacillati</taxon>
        <taxon>Bacillota</taxon>
        <taxon>Bacilli</taxon>
        <taxon>Bacillales</taxon>
        <taxon>Paenibacillaceae</taxon>
        <taxon>Paenibacillus</taxon>
    </lineage>
</organism>
<sequence length="160" mass="18434">MKKLAIYLSIIVVLFGALFVLNQQSNKAKFGKHADNVYKIAPDKLHPETVKLLDDPNYQNIILPEDLDKKIANKESFYIYYFASTCPHCKVTTPILMPVAKELGADIKQFNLEEFKDGWKRYGIEFTPTLIYYKEGKEVERLVGEQTKEALQSFISKHKS</sequence>
<dbReference type="PANTHER" id="PTHR45663">
    <property type="entry name" value="GEO12009P1"/>
    <property type="match status" value="1"/>
</dbReference>
<dbReference type="Proteomes" id="UP000450917">
    <property type="component" value="Unassembled WGS sequence"/>
</dbReference>
<keyword evidence="4" id="KW-1133">Transmembrane helix</keyword>
<dbReference type="EMBL" id="WNZX01000009">
    <property type="protein sequence ID" value="MUG71379.1"/>
    <property type="molecule type" value="Genomic_DNA"/>
</dbReference>
<accession>A0A7X3CTT7</accession>
<gene>
    <name evidence="6" type="ORF">GNP93_11935</name>
</gene>
<dbReference type="Pfam" id="PF00085">
    <property type="entry name" value="Thioredoxin"/>
    <property type="match status" value="1"/>
</dbReference>
<dbReference type="GO" id="GO:0045454">
    <property type="term" value="P:cell redox homeostasis"/>
    <property type="evidence" value="ECO:0007669"/>
    <property type="project" value="TreeGrafter"/>
</dbReference>
<dbReference type="GO" id="GO:0015035">
    <property type="term" value="F:protein-disulfide reductase activity"/>
    <property type="evidence" value="ECO:0007669"/>
    <property type="project" value="TreeGrafter"/>
</dbReference>
<evidence type="ECO:0000256" key="3">
    <source>
        <dbReference type="ARBA" id="ARBA00023284"/>
    </source>
</evidence>
<evidence type="ECO:0000313" key="7">
    <source>
        <dbReference type="Proteomes" id="UP000450917"/>
    </source>
</evidence>